<dbReference type="Gene3D" id="1.10.510.10">
    <property type="entry name" value="Transferase(Phosphotransferase) domain 1"/>
    <property type="match status" value="1"/>
</dbReference>
<dbReference type="OrthoDB" id="4267316at2759"/>
<dbReference type="SUPFAM" id="SSF56112">
    <property type="entry name" value="Protein kinase-like (PK-like)"/>
    <property type="match status" value="1"/>
</dbReference>
<proteinExistence type="predicted"/>
<feature type="compositionally biased region" description="Polar residues" evidence="1">
    <location>
        <begin position="434"/>
        <end position="448"/>
    </location>
</feature>
<dbReference type="AlphaFoldDB" id="A0A9P8V441"/>
<reference evidence="2" key="1">
    <citation type="journal article" date="2021" name="Nat. Commun.">
        <title>Genetic determinants of endophytism in the Arabidopsis root mycobiome.</title>
        <authorList>
            <person name="Mesny F."/>
            <person name="Miyauchi S."/>
            <person name="Thiergart T."/>
            <person name="Pickel B."/>
            <person name="Atanasova L."/>
            <person name="Karlsson M."/>
            <person name="Huettel B."/>
            <person name="Barry K.W."/>
            <person name="Haridas S."/>
            <person name="Chen C."/>
            <person name="Bauer D."/>
            <person name="Andreopoulos W."/>
            <person name="Pangilinan J."/>
            <person name="LaButti K."/>
            <person name="Riley R."/>
            <person name="Lipzen A."/>
            <person name="Clum A."/>
            <person name="Drula E."/>
            <person name="Henrissat B."/>
            <person name="Kohler A."/>
            <person name="Grigoriev I.V."/>
            <person name="Martin F.M."/>
            <person name="Hacquard S."/>
        </authorList>
    </citation>
    <scope>NUCLEOTIDE SEQUENCE</scope>
    <source>
        <strain evidence="2">MPI-SDFR-AT-0117</strain>
    </source>
</reference>
<evidence type="ECO:0000256" key="1">
    <source>
        <dbReference type="SAM" id="MobiDB-lite"/>
    </source>
</evidence>
<keyword evidence="3" id="KW-1185">Reference proteome</keyword>
<evidence type="ECO:0000313" key="2">
    <source>
        <dbReference type="EMBL" id="KAH6673999.1"/>
    </source>
</evidence>
<dbReference type="EMBL" id="JAGSXJ010000026">
    <property type="protein sequence ID" value="KAH6673999.1"/>
    <property type="molecule type" value="Genomic_DNA"/>
</dbReference>
<dbReference type="InterPro" id="IPR011009">
    <property type="entry name" value="Kinase-like_dom_sf"/>
</dbReference>
<gene>
    <name evidence="2" type="ORF">F5X68DRAFT_194034</name>
</gene>
<feature type="compositionally biased region" description="Polar residues" evidence="1">
    <location>
        <begin position="401"/>
        <end position="427"/>
    </location>
</feature>
<dbReference type="Proteomes" id="UP000770015">
    <property type="component" value="Unassembled WGS sequence"/>
</dbReference>
<evidence type="ECO:0000313" key="3">
    <source>
        <dbReference type="Proteomes" id="UP000770015"/>
    </source>
</evidence>
<protein>
    <recommendedName>
        <fullName evidence="4">Protein kinase domain-containing protein</fullName>
    </recommendedName>
</protein>
<comment type="caution">
    <text evidence="2">The sequence shown here is derived from an EMBL/GenBank/DDBJ whole genome shotgun (WGS) entry which is preliminary data.</text>
</comment>
<organism evidence="2 3">
    <name type="scientific">Plectosphaerella plurivora</name>
    <dbReference type="NCBI Taxonomy" id="936078"/>
    <lineage>
        <taxon>Eukaryota</taxon>
        <taxon>Fungi</taxon>
        <taxon>Dikarya</taxon>
        <taxon>Ascomycota</taxon>
        <taxon>Pezizomycotina</taxon>
        <taxon>Sordariomycetes</taxon>
        <taxon>Hypocreomycetidae</taxon>
        <taxon>Glomerellales</taxon>
        <taxon>Plectosphaerellaceae</taxon>
        <taxon>Plectosphaerella</taxon>
    </lineage>
</organism>
<accession>A0A9P8V441</accession>
<name>A0A9P8V441_9PEZI</name>
<sequence>MGHLPSDHLSKFIVAKVFDPLYYPKATPWNSHMDVVSLAEKAFAHEAAAYMELHHGRKENPVVNDFVPKFYGTFSHLIPREGAKEPDSDHRPVRMVLMEFIQGQTIVDMSEASYNDDNVLVRQPPMVVGDKLALQVFQQVLHGLASMEKLGVFHQNMDSGNVLVSIRPGRDGKDTTLGRVLMVDFDRSRVQRYTEKGEHLAQVLKKPLHPVVRFRLGGSLGSFAGWFPVAWLTECEERQSMTVEDYESDHDEEYDIDNDPRLLLWEKWAYKVMTKKDFIMGDEASIIARDRRIKQEAAKEAAEAVEAKRMEKYRKFKEDREFEKAERAEMFEKMIPQAEWDKAMAEAKKNMMVEEAKMAKRVEENMKAKMIQEEMKAADELFAQRGDEYLEVVLAQRRRSNVSTENPPQSTDYYAQPTTPNPKSTAVNPGELGTSANSPSRQEQTSPRPQEFQLELPHRDKRKSQDSKVPATHTPRHTD</sequence>
<feature type="region of interest" description="Disordered" evidence="1">
    <location>
        <begin position="398"/>
        <end position="479"/>
    </location>
</feature>
<evidence type="ECO:0008006" key="4">
    <source>
        <dbReference type="Google" id="ProtNLM"/>
    </source>
</evidence>